<gene>
    <name evidence="2" type="ORF">STVIR_0639</name>
</gene>
<dbReference type="Proteomes" id="UP000011205">
    <property type="component" value="Unassembled WGS sequence"/>
</dbReference>
<organism evidence="2 3">
    <name type="scientific">Streptomyces viridochromogenes Tue57</name>
    <dbReference type="NCBI Taxonomy" id="1160705"/>
    <lineage>
        <taxon>Bacteria</taxon>
        <taxon>Bacillati</taxon>
        <taxon>Actinomycetota</taxon>
        <taxon>Actinomycetes</taxon>
        <taxon>Kitasatosporales</taxon>
        <taxon>Streptomycetaceae</taxon>
        <taxon>Streptomyces</taxon>
    </lineage>
</organism>
<feature type="region of interest" description="Disordered" evidence="1">
    <location>
        <begin position="1"/>
        <end position="21"/>
    </location>
</feature>
<accession>L8PSL3</accession>
<evidence type="ECO:0000313" key="2">
    <source>
        <dbReference type="EMBL" id="ELS58397.1"/>
    </source>
</evidence>
<evidence type="ECO:0000313" key="3">
    <source>
        <dbReference type="Proteomes" id="UP000011205"/>
    </source>
</evidence>
<dbReference type="PATRIC" id="fig|1160705.3.peg.634"/>
<feature type="compositionally biased region" description="Basic and acidic residues" evidence="1">
    <location>
        <begin position="10"/>
        <end position="21"/>
    </location>
</feature>
<reference evidence="2 3" key="1">
    <citation type="journal article" date="2013" name="Genome Announc.">
        <title>Draft Genome Sequence of Streptomyces viridochromogenes Strain Tu57, Producer of Avilamycin.</title>
        <authorList>
            <person name="Gruning B.A."/>
            <person name="Erxleben A."/>
            <person name="Hahnlein A."/>
            <person name="Gunther S."/>
        </authorList>
    </citation>
    <scope>NUCLEOTIDE SEQUENCE [LARGE SCALE GENOMIC DNA]</scope>
    <source>
        <strain evidence="2 3">Tue57</strain>
    </source>
</reference>
<evidence type="ECO:0000256" key="1">
    <source>
        <dbReference type="SAM" id="MobiDB-lite"/>
    </source>
</evidence>
<sequence length="40" mass="4270">MVTVGGQRAAGDRADHGPHLFDSDACLRSHVLKRVALVRG</sequence>
<proteinExistence type="predicted"/>
<comment type="caution">
    <text evidence="2">The sequence shown here is derived from an EMBL/GenBank/DDBJ whole genome shotgun (WGS) entry which is preliminary data.</text>
</comment>
<dbReference type="AlphaFoldDB" id="L8PSL3"/>
<protein>
    <submittedName>
        <fullName evidence="2">Uncharacterized protein</fullName>
    </submittedName>
</protein>
<dbReference type="EMBL" id="AMLP01000025">
    <property type="protein sequence ID" value="ELS58397.1"/>
    <property type="molecule type" value="Genomic_DNA"/>
</dbReference>
<name>L8PSL3_STRVR</name>